<dbReference type="SUPFAM" id="SSF46689">
    <property type="entry name" value="Homeodomain-like"/>
    <property type="match status" value="1"/>
</dbReference>
<dbReference type="SUPFAM" id="SSF51215">
    <property type="entry name" value="Regulatory protein AraC"/>
    <property type="match status" value="1"/>
</dbReference>
<dbReference type="GO" id="GO:0003700">
    <property type="term" value="F:DNA-binding transcription factor activity"/>
    <property type="evidence" value="ECO:0007669"/>
    <property type="project" value="InterPro"/>
</dbReference>
<dbReference type="InterPro" id="IPR018062">
    <property type="entry name" value="HTH_AraC-typ_CS"/>
</dbReference>
<dbReference type="STRING" id="411473.RUMCAL_03002"/>
<dbReference type="OrthoDB" id="9778008at2"/>
<dbReference type="InterPro" id="IPR003313">
    <property type="entry name" value="AraC-bd"/>
</dbReference>
<dbReference type="InterPro" id="IPR014710">
    <property type="entry name" value="RmlC-like_jellyroll"/>
</dbReference>
<organism evidence="5 6">
    <name type="scientific">Ruminococcus callidus ATCC 27760</name>
    <dbReference type="NCBI Taxonomy" id="411473"/>
    <lineage>
        <taxon>Bacteria</taxon>
        <taxon>Bacillati</taxon>
        <taxon>Bacillota</taxon>
        <taxon>Clostridia</taxon>
        <taxon>Eubacteriales</taxon>
        <taxon>Oscillospiraceae</taxon>
        <taxon>Ruminococcus</taxon>
    </lineage>
</organism>
<dbReference type="Pfam" id="PF12833">
    <property type="entry name" value="HTH_18"/>
    <property type="match status" value="1"/>
</dbReference>
<dbReference type="Gene3D" id="1.10.10.60">
    <property type="entry name" value="Homeodomain-like"/>
    <property type="match status" value="2"/>
</dbReference>
<dbReference type="AlphaFoldDB" id="U2LPT9"/>
<evidence type="ECO:0000313" key="5">
    <source>
        <dbReference type="EMBL" id="ERJ89138.1"/>
    </source>
</evidence>
<dbReference type="Proteomes" id="UP000016662">
    <property type="component" value="Unassembled WGS sequence"/>
</dbReference>
<dbReference type="PANTHER" id="PTHR43280:SF28">
    <property type="entry name" value="HTH-TYPE TRANSCRIPTIONAL ACTIVATOR RHAS"/>
    <property type="match status" value="1"/>
</dbReference>
<evidence type="ECO:0000256" key="1">
    <source>
        <dbReference type="ARBA" id="ARBA00023015"/>
    </source>
</evidence>
<dbReference type="PROSITE" id="PS00041">
    <property type="entry name" value="HTH_ARAC_FAMILY_1"/>
    <property type="match status" value="1"/>
</dbReference>
<dbReference type="InterPro" id="IPR009057">
    <property type="entry name" value="Homeodomain-like_sf"/>
</dbReference>
<dbReference type="HOGENOM" id="CLU_000445_88_3_9"/>
<proteinExistence type="predicted"/>
<protein>
    <submittedName>
        <fullName evidence="5">Transcriptional regulator, AraC family</fullName>
    </submittedName>
</protein>
<dbReference type="EMBL" id="AWVF01000390">
    <property type="protein sequence ID" value="ERJ89138.1"/>
    <property type="molecule type" value="Genomic_DNA"/>
</dbReference>
<evidence type="ECO:0000256" key="2">
    <source>
        <dbReference type="ARBA" id="ARBA00023125"/>
    </source>
</evidence>
<keyword evidence="3" id="KW-0804">Transcription</keyword>
<dbReference type="eggNOG" id="COG2207">
    <property type="taxonomic scope" value="Bacteria"/>
</dbReference>
<keyword evidence="2" id="KW-0238">DNA-binding</keyword>
<gene>
    <name evidence="5" type="ORF">RUMCAL_03002</name>
</gene>
<accession>U2LPT9</accession>
<sequence>MKGAFHMYSALELTDNKSEIIQYNVPNLPIKASHFSQEDYPSLSIVNHWHTEFEFIYVKNAPMWYSVNGEQCRLLPGQMIFVNSGQMHYGYWEKSSNWVYDCVLFPPTLATNPVTKDLLDAVIHHAPPYLILHPEIAAEKAIITDVCELFQCASVQQEGYTLLLFSCIYRICHALWNLTQNNTEPWEPNDSKRLEAMHKMVGFIQQKYGSKIALQDIAAAGYVCRSSCCSIFKEYLNQTPNAYLTEYRISKSIELLSNPDLSVTEIAMQCGFSGSSYFTETFRKAIGCTPSDYRMRKQQRR</sequence>
<dbReference type="Gene3D" id="2.60.120.10">
    <property type="entry name" value="Jelly Rolls"/>
    <property type="match status" value="1"/>
</dbReference>
<dbReference type="InterPro" id="IPR018060">
    <property type="entry name" value="HTH_AraC"/>
</dbReference>
<dbReference type="InterPro" id="IPR037923">
    <property type="entry name" value="HTH-like"/>
</dbReference>
<keyword evidence="6" id="KW-1185">Reference proteome</keyword>
<dbReference type="GO" id="GO:0043565">
    <property type="term" value="F:sequence-specific DNA binding"/>
    <property type="evidence" value="ECO:0007669"/>
    <property type="project" value="InterPro"/>
</dbReference>
<reference evidence="5 6" key="1">
    <citation type="submission" date="2013-07" db="EMBL/GenBank/DDBJ databases">
        <authorList>
            <person name="Weinstock G."/>
            <person name="Sodergren E."/>
            <person name="Wylie T."/>
            <person name="Fulton L."/>
            <person name="Fulton R."/>
            <person name="Fronick C."/>
            <person name="O'Laughlin M."/>
            <person name="Godfrey J."/>
            <person name="Miner T."/>
            <person name="Herter B."/>
            <person name="Appelbaum E."/>
            <person name="Cordes M."/>
            <person name="Lek S."/>
            <person name="Wollam A."/>
            <person name="Pepin K.H."/>
            <person name="Palsikar V.B."/>
            <person name="Mitreva M."/>
            <person name="Wilson R.K."/>
        </authorList>
    </citation>
    <scope>NUCLEOTIDE SEQUENCE [LARGE SCALE GENOMIC DNA]</scope>
    <source>
        <strain evidence="5 6">ATCC 27760</strain>
    </source>
</reference>
<dbReference type="PANTHER" id="PTHR43280">
    <property type="entry name" value="ARAC-FAMILY TRANSCRIPTIONAL REGULATOR"/>
    <property type="match status" value="1"/>
</dbReference>
<keyword evidence="1" id="KW-0805">Transcription regulation</keyword>
<name>U2LPT9_9FIRM</name>
<dbReference type="PRINTS" id="PR00032">
    <property type="entry name" value="HTHARAC"/>
</dbReference>
<dbReference type="SMART" id="SM00342">
    <property type="entry name" value="HTH_ARAC"/>
    <property type="match status" value="1"/>
</dbReference>
<evidence type="ECO:0000256" key="3">
    <source>
        <dbReference type="ARBA" id="ARBA00023163"/>
    </source>
</evidence>
<feature type="domain" description="HTH araC/xylS-type" evidence="4">
    <location>
        <begin position="198"/>
        <end position="296"/>
    </location>
</feature>
<comment type="caution">
    <text evidence="5">The sequence shown here is derived from an EMBL/GenBank/DDBJ whole genome shotgun (WGS) entry which is preliminary data.</text>
</comment>
<evidence type="ECO:0000259" key="4">
    <source>
        <dbReference type="PROSITE" id="PS01124"/>
    </source>
</evidence>
<dbReference type="PATRIC" id="fig|411473.3.peg.2523"/>
<evidence type="ECO:0000313" key="6">
    <source>
        <dbReference type="Proteomes" id="UP000016662"/>
    </source>
</evidence>
<dbReference type="Pfam" id="PF02311">
    <property type="entry name" value="AraC_binding"/>
    <property type="match status" value="1"/>
</dbReference>
<dbReference type="InterPro" id="IPR020449">
    <property type="entry name" value="Tscrpt_reg_AraC-type_HTH"/>
</dbReference>
<dbReference type="PROSITE" id="PS01124">
    <property type="entry name" value="HTH_ARAC_FAMILY_2"/>
    <property type="match status" value="1"/>
</dbReference>